<evidence type="ECO:0000313" key="1">
    <source>
        <dbReference type="EMBL" id="CAH7668256.1"/>
    </source>
</evidence>
<evidence type="ECO:0000313" key="2">
    <source>
        <dbReference type="Proteomes" id="UP001153365"/>
    </source>
</evidence>
<sequence>MCPVFLNQAQVQLQKNHIPKLKEWRKAELAPRRLEASGFTLATRSQGLDPRRLEARLPRRLEASPKSKIKKSAPLKKKGERYEEVLELIPAPGDNVLPKKELNDTKSAIGADYHCSKRRLPPGGFTALEQDKSVPMQIEYHPLW</sequence>
<proteinExistence type="predicted"/>
<dbReference type="Proteomes" id="UP001153365">
    <property type="component" value="Unassembled WGS sequence"/>
</dbReference>
<reference evidence="1" key="1">
    <citation type="submission" date="2022-06" db="EMBL/GenBank/DDBJ databases">
        <authorList>
            <consortium name="SYNGENTA / RWTH Aachen University"/>
        </authorList>
    </citation>
    <scope>NUCLEOTIDE SEQUENCE</scope>
</reference>
<comment type="caution">
    <text evidence="1">The sequence shown here is derived from an EMBL/GenBank/DDBJ whole genome shotgun (WGS) entry which is preliminary data.</text>
</comment>
<dbReference type="AlphaFoldDB" id="A0AAV0AK57"/>
<accession>A0AAV0AK57</accession>
<protein>
    <submittedName>
        <fullName evidence="1">Uncharacterized protein</fullName>
    </submittedName>
</protein>
<keyword evidence="2" id="KW-1185">Reference proteome</keyword>
<name>A0AAV0AK57_PHAPC</name>
<organism evidence="1 2">
    <name type="scientific">Phakopsora pachyrhizi</name>
    <name type="common">Asian soybean rust disease fungus</name>
    <dbReference type="NCBI Taxonomy" id="170000"/>
    <lineage>
        <taxon>Eukaryota</taxon>
        <taxon>Fungi</taxon>
        <taxon>Dikarya</taxon>
        <taxon>Basidiomycota</taxon>
        <taxon>Pucciniomycotina</taxon>
        <taxon>Pucciniomycetes</taxon>
        <taxon>Pucciniales</taxon>
        <taxon>Phakopsoraceae</taxon>
        <taxon>Phakopsora</taxon>
    </lineage>
</organism>
<dbReference type="EMBL" id="CALTRL010000456">
    <property type="protein sequence ID" value="CAH7668256.1"/>
    <property type="molecule type" value="Genomic_DNA"/>
</dbReference>
<gene>
    <name evidence="1" type="ORF">PPACK8108_LOCUS2739</name>
</gene>